<keyword evidence="1" id="KW-0472">Membrane</keyword>
<dbReference type="InterPro" id="IPR012347">
    <property type="entry name" value="Ferritin-like"/>
</dbReference>
<dbReference type="EMBL" id="JBHSJD010000001">
    <property type="protein sequence ID" value="MFC5020578.1"/>
    <property type="molecule type" value="Genomic_DNA"/>
</dbReference>
<feature type="signal peptide" evidence="2">
    <location>
        <begin position="1"/>
        <end position="30"/>
    </location>
</feature>
<feature type="transmembrane region" description="Helical" evidence="1">
    <location>
        <begin position="207"/>
        <end position="229"/>
    </location>
</feature>
<keyword evidence="2" id="KW-0732">Signal</keyword>
<protein>
    <submittedName>
        <fullName evidence="4">DUF4142 domain-containing protein</fullName>
    </submittedName>
</protein>
<dbReference type="Pfam" id="PF13628">
    <property type="entry name" value="DUF4142"/>
    <property type="match status" value="1"/>
</dbReference>
<evidence type="ECO:0000313" key="5">
    <source>
        <dbReference type="Proteomes" id="UP001595829"/>
    </source>
</evidence>
<keyword evidence="1" id="KW-0812">Transmembrane</keyword>
<keyword evidence="1" id="KW-1133">Transmembrane helix</keyword>
<dbReference type="Gene3D" id="1.20.1260.10">
    <property type="match status" value="1"/>
</dbReference>
<reference evidence="5" key="1">
    <citation type="journal article" date="2019" name="Int. J. Syst. Evol. Microbiol.">
        <title>The Global Catalogue of Microorganisms (GCM) 10K type strain sequencing project: providing services to taxonomists for standard genome sequencing and annotation.</title>
        <authorList>
            <consortium name="The Broad Institute Genomics Platform"/>
            <consortium name="The Broad Institute Genome Sequencing Center for Infectious Disease"/>
            <person name="Wu L."/>
            <person name="Ma J."/>
        </authorList>
    </citation>
    <scope>NUCLEOTIDE SEQUENCE [LARGE SCALE GENOMIC DNA]</scope>
    <source>
        <strain evidence="5">CGMCC 4.1648</strain>
    </source>
</reference>
<dbReference type="RefSeq" id="WP_345691639.1">
    <property type="nucleotide sequence ID" value="NZ_BAABIT010000001.1"/>
</dbReference>
<gene>
    <name evidence="4" type="ORF">ACFPM3_00210</name>
</gene>
<keyword evidence="5" id="KW-1185">Reference proteome</keyword>
<feature type="domain" description="DUF4142" evidence="3">
    <location>
        <begin position="35"/>
        <end position="168"/>
    </location>
</feature>
<proteinExistence type="predicted"/>
<dbReference type="Proteomes" id="UP001595829">
    <property type="component" value="Unassembled WGS sequence"/>
</dbReference>
<dbReference type="PANTHER" id="PTHR38593:SF1">
    <property type="entry name" value="BLR2558 PROTEIN"/>
    <property type="match status" value="1"/>
</dbReference>
<dbReference type="InterPro" id="IPR025419">
    <property type="entry name" value="DUF4142"/>
</dbReference>
<accession>A0ABV9X9M1</accession>
<evidence type="ECO:0000256" key="1">
    <source>
        <dbReference type="SAM" id="Phobius"/>
    </source>
</evidence>
<evidence type="ECO:0000259" key="3">
    <source>
        <dbReference type="Pfam" id="PF13628"/>
    </source>
</evidence>
<evidence type="ECO:0000256" key="2">
    <source>
        <dbReference type="SAM" id="SignalP"/>
    </source>
</evidence>
<organism evidence="4 5">
    <name type="scientific">Streptomyces coeruleoprunus</name>
    <dbReference type="NCBI Taxonomy" id="285563"/>
    <lineage>
        <taxon>Bacteria</taxon>
        <taxon>Bacillati</taxon>
        <taxon>Actinomycetota</taxon>
        <taxon>Actinomycetes</taxon>
        <taxon>Kitasatosporales</taxon>
        <taxon>Streptomycetaceae</taxon>
        <taxon>Streptomyces</taxon>
    </lineage>
</organism>
<sequence length="238" mass="24655">MTTLMRMHRWAGTALTCFALTGIPAGPAVAVDHVDNAFLRASHQSNLAEIALSQDAKKNATTSCVKEVAAKLEADHRKLDADTKALSDKLGVDLPVAPTAEQQQTLADVMAKAKTPAYDAAWLKTQEAAHEKSLARIDGQIAEGRNAEITAAAKAARPVVAGHLEMVRGGTCHAGSTGIGTGTTGTTPKRIHTGNGGQAELAADVPVFVTVPAVALGGVLVAAGAFWAAGRIRRNDPR</sequence>
<comment type="caution">
    <text evidence="4">The sequence shown here is derived from an EMBL/GenBank/DDBJ whole genome shotgun (WGS) entry which is preliminary data.</text>
</comment>
<feature type="chain" id="PRO_5046871460" evidence="2">
    <location>
        <begin position="31"/>
        <end position="238"/>
    </location>
</feature>
<dbReference type="PANTHER" id="PTHR38593">
    <property type="entry name" value="BLR2558 PROTEIN"/>
    <property type="match status" value="1"/>
</dbReference>
<evidence type="ECO:0000313" key="4">
    <source>
        <dbReference type="EMBL" id="MFC5020578.1"/>
    </source>
</evidence>
<name>A0ABV9X9M1_9ACTN</name>